<dbReference type="EMBL" id="BLXO01000009">
    <property type="protein sequence ID" value="GFN47328.1"/>
    <property type="molecule type" value="Genomic_DNA"/>
</dbReference>
<evidence type="ECO:0000256" key="4">
    <source>
        <dbReference type="ARBA" id="ARBA00022679"/>
    </source>
</evidence>
<dbReference type="PRINTS" id="PR01549">
    <property type="entry name" value="AUTOINDCRSYN"/>
</dbReference>
<sequence>MMEIFDVNYNKLSDKRSMELFSLRKSVFKDRLDWAVNCFNGMEFDEYDHTNTTYLLGVYDNTVICSLLLINIKNPNMITGTFYRYFNQINIPEGNYIESSRFFVDKERVQNMSCSQYPVSTMLFLAALNYSRKFDYEGILTIVSHAMFIIMKRSGWHLTVLEKGLSEKNEKVYLLRLPVDTENQNILINYINRKKILLKNKDWPLSFTLTDSF</sequence>
<dbReference type="RefSeq" id="WP_176488806.1">
    <property type="nucleotide sequence ID" value="NZ_BLXO01000009.1"/>
</dbReference>
<evidence type="ECO:0000256" key="5">
    <source>
        <dbReference type="ARBA" id="ARBA00022691"/>
    </source>
</evidence>
<accession>A0A6L2ZT52</accession>
<proteinExistence type="inferred from homology"/>
<dbReference type="InterPro" id="IPR001690">
    <property type="entry name" value="Autoind_synthase"/>
</dbReference>
<protein>
    <recommendedName>
        <fullName evidence="2 9">Acyl-homoserine-lactone synthase</fullName>
        <ecNumber evidence="1 9">2.3.1.184</ecNumber>
    </recommendedName>
    <alternativeName>
        <fullName evidence="9">Autoinducer synthesis protein</fullName>
    </alternativeName>
</protein>
<keyword evidence="4 9" id="KW-0808">Transferase</keyword>
<evidence type="ECO:0000256" key="1">
    <source>
        <dbReference type="ARBA" id="ARBA00012340"/>
    </source>
</evidence>
<keyword evidence="5 9" id="KW-0949">S-adenosyl-L-methionine</keyword>
<comment type="catalytic activity">
    <reaction evidence="7 9">
        <text>a fatty acyl-[ACP] + S-adenosyl-L-methionine = an N-acyl-L-homoserine lactone + S-methyl-5'-thioadenosine + holo-[ACP] + H(+)</text>
        <dbReference type="Rhea" id="RHEA:10096"/>
        <dbReference type="Rhea" id="RHEA-COMP:9685"/>
        <dbReference type="Rhea" id="RHEA-COMP:14125"/>
        <dbReference type="ChEBI" id="CHEBI:15378"/>
        <dbReference type="ChEBI" id="CHEBI:17509"/>
        <dbReference type="ChEBI" id="CHEBI:55474"/>
        <dbReference type="ChEBI" id="CHEBI:59789"/>
        <dbReference type="ChEBI" id="CHEBI:64479"/>
        <dbReference type="ChEBI" id="CHEBI:138651"/>
        <dbReference type="EC" id="2.3.1.184"/>
    </reaction>
</comment>
<dbReference type="EC" id="2.3.1.184" evidence="1 9"/>
<keyword evidence="3 8" id="KW-0673">Quorum sensing</keyword>
<evidence type="ECO:0000313" key="11">
    <source>
        <dbReference type="Proteomes" id="UP000504714"/>
    </source>
</evidence>
<dbReference type="PANTHER" id="PTHR39322">
    <property type="entry name" value="ACYL-HOMOSERINE-LACTONE SYNTHASE"/>
    <property type="match status" value="1"/>
</dbReference>
<gene>
    <name evidence="10" type="primary">esaI</name>
    <name evidence="10" type="ORF">RINTU1_33530</name>
</gene>
<evidence type="ECO:0000256" key="8">
    <source>
        <dbReference type="PROSITE-ProRule" id="PRU00533"/>
    </source>
</evidence>
<comment type="similarity">
    <text evidence="8 9">Belongs to the autoinducer synthase family.</text>
</comment>
<dbReference type="Gene3D" id="3.40.630.30">
    <property type="match status" value="1"/>
</dbReference>
<dbReference type="PANTHER" id="PTHR39322:SF1">
    <property type="entry name" value="ISOVALERYL-HOMOSERINE LACTONE SYNTHASE"/>
    <property type="match status" value="1"/>
</dbReference>
<dbReference type="GO" id="GO:0007165">
    <property type="term" value="P:signal transduction"/>
    <property type="evidence" value="ECO:0007669"/>
    <property type="project" value="TreeGrafter"/>
</dbReference>
<dbReference type="AlphaFoldDB" id="A0A6L2ZT52"/>
<evidence type="ECO:0000256" key="3">
    <source>
        <dbReference type="ARBA" id="ARBA00022654"/>
    </source>
</evidence>
<dbReference type="InterPro" id="IPR016181">
    <property type="entry name" value="Acyl_CoA_acyltransferase"/>
</dbReference>
<dbReference type="InterPro" id="IPR018311">
    <property type="entry name" value="Autoind_synth_CS"/>
</dbReference>
<keyword evidence="6 8" id="KW-0071">Autoinducer synthesis</keyword>
<dbReference type="Pfam" id="PF00765">
    <property type="entry name" value="Autoind_synth"/>
    <property type="match status" value="1"/>
</dbReference>
<reference evidence="10 11" key="1">
    <citation type="submission" date="2020-06" db="EMBL/GenBank/DDBJ databases">
        <title>The genome sequence of Candidatus Regiella insecticola strain Tut.</title>
        <authorList>
            <person name="Nikoh N."/>
            <person name="Tsuchida T."/>
            <person name="Koga R."/>
            <person name="Oshima K."/>
            <person name="Hattori M."/>
            <person name="Fukatsu T."/>
        </authorList>
    </citation>
    <scope>NUCLEOTIDE SEQUENCE [LARGE SCALE GENOMIC DNA]</scope>
    <source>
        <strain evidence="10 11">Tut</strain>
    </source>
</reference>
<evidence type="ECO:0000256" key="7">
    <source>
        <dbReference type="ARBA" id="ARBA00048576"/>
    </source>
</evidence>
<dbReference type="PROSITE" id="PS51187">
    <property type="entry name" value="AUTOINDUCER_SYNTH_2"/>
    <property type="match status" value="1"/>
</dbReference>
<name>A0A6L2ZT52_9ENTR</name>
<dbReference type="SUPFAM" id="SSF55729">
    <property type="entry name" value="Acyl-CoA N-acyltransferases (Nat)"/>
    <property type="match status" value="1"/>
</dbReference>
<evidence type="ECO:0000256" key="2">
    <source>
        <dbReference type="ARBA" id="ARBA00018768"/>
    </source>
</evidence>
<dbReference type="PROSITE" id="PS00949">
    <property type="entry name" value="AUTOINDUCER_SYNTH_1"/>
    <property type="match status" value="1"/>
</dbReference>
<dbReference type="GO" id="GO:0061579">
    <property type="term" value="F:N-acyl homoserine lactone synthase activity"/>
    <property type="evidence" value="ECO:0007669"/>
    <property type="project" value="UniProtKB-UniRule"/>
</dbReference>
<dbReference type="Proteomes" id="UP000504714">
    <property type="component" value="Unassembled WGS sequence"/>
</dbReference>
<comment type="caution">
    <text evidence="10">The sequence shown here is derived from an EMBL/GenBank/DDBJ whole genome shotgun (WGS) entry which is preliminary data.</text>
</comment>
<organism evidence="10 11">
    <name type="scientific">Candidatus Regiella insecticola</name>
    <dbReference type="NCBI Taxonomy" id="138073"/>
    <lineage>
        <taxon>Bacteria</taxon>
        <taxon>Pseudomonadati</taxon>
        <taxon>Pseudomonadota</taxon>
        <taxon>Gammaproteobacteria</taxon>
        <taxon>Enterobacterales</taxon>
        <taxon>Enterobacteriaceae</taxon>
        <taxon>aphid secondary symbionts</taxon>
        <taxon>Candidatus Regiella</taxon>
    </lineage>
</organism>
<evidence type="ECO:0000313" key="10">
    <source>
        <dbReference type="EMBL" id="GFN47328.1"/>
    </source>
</evidence>
<dbReference type="GO" id="GO:0009372">
    <property type="term" value="P:quorum sensing"/>
    <property type="evidence" value="ECO:0007669"/>
    <property type="project" value="UniProtKB-UniRule"/>
</dbReference>
<evidence type="ECO:0000256" key="6">
    <source>
        <dbReference type="ARBA" id="ARBA00022929"/>
    </source>
</evidence>
<evidence type="ECO:0000256" key="9">
    <source>
        <dbReference type="RuleBase" id="RU361135"/>
    </source>
</evidence>